<dbReference type="GO" id="GO:0016973">
    <property type="term" value="P:poly(A)+ mRNA export from nucleus"/>
    <property type="evidence" value="ECO:0007669"/>
    <property type="project" value="EnsemblFungi"/>
</dbReference>
<dbReference type="InterPro" id="IPR000156">
    <property type="entry name" value="Ran_bind_dom"/>
</dbReference>
<feature type="compositionally biased region" description="Polar residues" evidence="8">
    <location>
        <begin position="90"/>
        <end position="102"/>
    </location>
</feature>
<proteinExistence type="predicted"/>
<comment type="subcellular location">
    <subcellularLocation>
        <location evidence="1">Nucleus</location>
        <location evidence="1">Nuclear pore complex</location>
    </subcellularLocation>
</comment>
<dbReference type="PROSITE" id="PS50196">
    <property type="entry name" value="RANBD1"/>
    <property type="match status" value="1"/>
</dbReference>
<feature type="compositionally biased region" description="Polar residues" evidence="8">
    <location>
        <begin position="276"/>
        <end position="301"/>
    </location>
</feature>
<dbReference type="GO" id="GO:0036228">
    <property type="term" value="P:protein localization to nuclear inner membrane"/>
    <property type="evidence" value="ECO:0007669"/>
    <property type="project" value="EnsemblFungi"/>
</dbReference>
<dbReference type="GO" id="GO:0005737">
    <property type="term" value="C:cytoplasm"/>
    <property type="evidence" value="ECO:0007669"/>
    <property type="project" value="EnsemblFungi"/>
</dbReference>
<keyword evidence="7" id="KW-0539">Nucleus</keyword>
<evidence type="ECO:0000313" key="11">
    <source>
        <dbReference type="Proteomes" id="UP000190274"/>
    </source>
</evidence>
<dbReference type="InterPro" id="IPR015007">
    <property type="entry name" value="NUP2/50/61"/>
</dbReference>
<dbReference type="Gene3D" id="2.30.29.30">
    <property type="entry name" value="Pleckstrin-homology domain (PH domain)/Phosphotyrosine-binding domain (PTB)"/>
    <property type="match status" value="1"/>
</dbReference>
<feature type="compositionally biased region" description="Polar residues" evidence="8">
    <location>
        <begin position="383"/>
        <end position="417"/>
    </location>
</feature>
<keyword evidence="11" id="KW-1185">Reference proteome</keyword>
<dbReference type="Pfam" id="PF00638">
    <property type="entry name" value="Ran_BP1"/>
    <property type="match status" value="1"/>
</dbReference>
<feature type="region of interest" description="Disordered" evidence="8">
    <location>
        <begin position="173"/>
        <end position="565"/>
    </location>
</feature>
<dbReference type="GO" id="GO:0031267">
    <property type="term" value="F:small GTPase binding"/>
    <property type="evidence" value="ECO:0007669"/>
    <property type="project" value="EnsemblFungi"/>
</dbReference>
<evidence type="ECO:0000256" key="6">
    <source>
        <dbReference type="ARBA" id="ARBA00023132"/>
    </source>
</evidence>
<dbReference type="PANTHER" id="PTHR38697:SF1">
    <property type="entry name" value="NUCLEAR PORE COMPLEX PROTEIN SIMILAR TO S. CEREVISIAE NUP2 (EUROFUNG)"/>
    <property type="match status" value="1"/>
</dbReference>
<feature type="compositionally biased region" description="Low complexity" evidence="8">
    <location>
        <begin position="178"/>
        <end position="194"/>
    </location>
</feature>
<dbReference type="GO" id="GO:0044615">
    <property type="term" value="C:nuclear pore nuclear basket"/>
    <property type="evidence" value="ECO:0007669"/>
    <property type="project" value="EnsemblFungi"/>
</dbReference>
<keyword evidence="4" id="KW-0653">Protein transport</keyword>
<dbReference type="GO" id="GO:0030466">
    <property type="term" value="P:silent mating-type cassette heterochromatin formation"/>
    <property type="evidence" value="ECO:0007669"/>
    <property type="project" value="EnsemblFungi"/>
</dbReference>
<dbReference type="Pfam" id="PF08911">
    <property type="entry name" value="NUP50"/>
    <property type="match status" value="1"/>
</dbReference>
<evidence type="ECO:0000256" key="8">
    <source>
        <dbReference type="SAM" id="MobiDB-lite"/>
    </source>
</evidence>
<evidence type="ECO:0000256" key="3">
    <source>
        <dbReference type="ARBA" id="ARBA00022816"/>
    </source>
</evidence>
<dbReference type="PANTHER" id="PTHR38697">
    <property type="entry name" value="NUCLEAR PORE COMPLEX PROTEIN SIMILAR TO S. CEREVISIAE NUP2 (EUROFUNG)"/>
    <property type="match status" value="1"/>
</dbReference>
<keyword evidence="3" id="KW-0509">mRNA transport</keyword>
<dbReference type="GO" id="GO:0006607">
    <property type="term" value="P:NLS-bearing protein import into nucleus"/>
    <property type="evidence" value="ECO:0007669"/>
    <property type="project" value="EnsemblFungi"/>
</dbReference>
<feature type="compositionally biased region" description="Polar residues" evidence="8">
    <location>
        <begin position="313"/>
        <end position="341"/>
    </location>
</feature>
<keyword evidence="5" id="KW-0811">Translocation</keyword>
<dbReference type="AlphaFoldDB" id="A0A1G4J1F6"/>
<organism evidence="10 11">
    <name type="scientific">Lachancea dasiensis</name>
    <dbReference type="NCBI Taxonomy" id="1072105"/>
    <lineage>
        <taxon>Eukaryota</taxon>
        <taxon>Fungi</taxon>
        <taxon>Dikarya</taxon>
        <taxon>Ascomycota</taxon>
        <taxon>Saccharomycotina</taxon>
        <taxon>Saccharomycetes</taxon>
        <taxon>Saccharomycetales</taxon>
        <taxon>Saccharomycetaceae</taxon>
        <taxon>Lachancea</taxon>
    </lineage>
</organism>
<dbReference type="GO" id="GO:0017056">
    <property type="term" value="F:structural constituent of nuclear pore"/>
    <property type="evidence" value="ECO:0007669"/>
    <property type="project" value="EnsemblFungi"/>
</dbReference>
<name>A0A1G4J1F6_9SACH</name>
<feature type="domain" description="RanBD1" evidence="9">
    <location>
        <begin position="551"/>
        <end position="684"/>
    </location>
</feature>
<reference evidence="11" key="1">
    <citation type="submission" date="2016-03" db="EMBL/GenBank/DDBJ databases">
        <authorList>
            <person name="Devillers H."/>
        </authorList>
    </citation>
    <scope>NUCLEOTIDE SEQUENCE [LARGE SCALE GENOMIC DNA]</scope>
</reference>
<evidence type="ECO:0000256" key="1">
    <source>
        <dbReference type="ARBA" id="ARBA00004567"/>
    </source>
</evidence>
<dbReference type="GO" id="GO:0031990">
    <property type="term" value="P:mRNA export from nucleus in response to heat stress"/>
    <property type="evidence" value="ECO:0007669"/>
    <property type="project" value="EnsemblFungi"/>
</dbReference>
<feature type="region of interest" description="Disordered" evidence="8">
    <location>
        <begin position="86"/>
        <end position="135"/>
    </location>
</feature>
<sequence>MAKRIADSQMTREALDAGRSDDEDDRNSDLHQGFKPASSDIMSKRKIAQPRKRKQMAFGMDNSKGNGESAMANAFSFGAATPASGGFSFGNANQPVPATASATAEGAFSGIKSSTPAADSGDGKTDKSDRNAKHNALNLQFQTKIGEFITRDPCVDLSSAFDQYKRYLEDIRSGAETSASSASKAPAPAPAAKLAPPPAPADASSDSESDDEVKIQGPSFTLTEQPTTKDSVFSFGAKKKRQADSDSESDIEIKGPSFTFESATSAPKSSVFKLESTATPQSQRESATKISASVSAPSEQAQDAAPAAKETSSKFSFGASTTKPALGSNATSQTTAKTSFTFGLPPKEATNTSENKPIASSLFGTVATETKDQQQDIPKPSFSFGQSTSPAQNGSEDKTPSFTFGSSSASKDPSTTGGNKGSEDSSKPKPFTFGKSVTTEKANGEKTIPSFSFGQKPLSQSGNGEKTIPSFSFGQKKDTSSEDGEKPKPTFSFGSSNASTAPSFSFGKPAESTGAPSGGFKFNLPFSSAPSSNQPPKTEAIKKVEDSPAVENEPEVEDSKGISMTNGEEGEELLFSKRAKLMVINPETKAYDSRGVGELKLLRNKDDKTKTRILCRSDGMGHVLLNTSVVKTFQYAAADADKENFIKCPIINGEGKLENYMIRVKQKADGRQFCNSIKEAQDSM</sequence>
<dbReference type="STRING" id="1266660.A0A1G4J1F6"/>
<feature type="compositionally biased region" description="Polar residues" evidence="8">
    <location>
        <begin position="492"/>
        <end position="503"/>
    </location>
</feature>
<dbReference type="OrthoDB" id="185618at2759"/>
<dbReference type="GO" id="GO:0031509">
    <property type="term" value="P:subtelomeric heterochromatin formation"/>
    <property type="evidence" value="ECO:0007669"/>
    <property type="project" value="EnsemblFungi"/>
</dbReference>
<feature type="compositionally biased region" description="Basic and acidic residues" evidence="8">
    <location>
        <begin position="121"/>
        <end position="132"/>
    </location>
</feature>
<feature type="region of interest" description="Disordered" evidence="8">
    <location>
        <begin position="1"/>
        <end position="65"/>
    </location>
</feature>
<dbReference type="GO" id="GO:0044614">
    <property type="term" value="C:nuclear pore cytoplasmic filaments"/>
    <property type="evidence" value="ECO:0007669"/>
    <property type="project" value="EnsemblFungi"/>
</dbReference>
<dbReference type="InterPro" id="IPR053074">
    <property type="entry name" value="NPC_Nucleoporin"/>
</dbReference>
<keyword evidence="6" id="KW-0906">Nuclear pore complex</keyword>
<evidence type="ECO:0000256" key="2">
    <source>
        <dbReference type="ARBA" id="ARBA00022448"/>
    </source>
</evidence>
<dbReference type="GO" id="GO:0006611">
    <property type="term" value="P:protein export from nucleus"/>
    <property type="evidence" value="ECO:0007669"/>
    <property type="project" value="EnsemblFungi"/>
</dbReference>
<feature type="compositionally biased region" description="Polar residues" evidence="8">
    <location>
        <begin position="449"/>
        <end position="473"/>
    </location>
</feature>
<dbReference type="SUPFAM" id="SSF50729">
    <property type="entry name" value="PH domain-like"/>
    <property type="match status" value="1"/>
</dbReference>
<evidence type="ECO:0000256" key="4">
    <source>
        <dbReference type="ARBA" id="ARBA00022927"/>
    </source>
</evidence>
<evidence type="ECO:0000313" key="10">
    <source>
        <dbReference type="EMBL" id="SCU83369.1"/>
    </source>
</evidence>
<evidence type="ECO:0000256" key="7">
    <source>
        <dbReference type="ARBA" id="ARBA00023242"/>
    </source>
</evidence>
<dbReference type="EMBL" id="LT598459">
    <property type="protein sequence ID" value="SCU83369.1"/>
    <property type="molecule type" value="Genomic_DNA"/>
</dbReference>
<keyword evidence="2" id="KW-0813">Transport</keyword>
<protein>
    <submittedName>
        <fullName evidence="10">LADA_0C11012g1_1</fullName>
    </submittedName>
</protein>
<accession>A0A1G4J1F6</accession>
<dbReference type="GO" id="GO:0000973">
    <property type="term" value="P:post-transcriptional tethering of RNA polymerase II gene DNA at nuclear periphery"/>
    <property type="evidence" value="ECO:0007669"/>
    <property type="project" value="EnsemblFungi"/>
</dbReference>
<dbReference type="GO" id="GO:0000781">
    <property type="term" value="C:chromosome, telomeric region"/>
    <property type="evidence" value="ECO:0007669"/>
    <property type="project" value="GOC"/>
</dbReference>
<dbReference type="InterPro" id="IPR011993">
    <property type="entry name" value="PH-like_dom_sf"/>
</dbReference>
<evidence type="ECO:0000256" key="5">
    <source>
        <dbReference type="ARBA" id="ARBA00023010"/>
    </source>
</evidence>
<feature type="compositionally biased region" description="Polar residues" evidence="8">
    <location>
        <begin position="218"/>
        <end position="231"/>
    </location>
</feature>
<feature type="compositionally biased region" description="Basic residues" evidence="8">
    <location>
        <begin position="44"/>
        <end position="55"/>
    </location>
</feature>
<dbReference type="GO" id="GO:0061676">
    <property type="term" value="F:importin-alpha family protein binding"/>
    <property type="evidence" value="ECO:0007669"/>
    <property type="project" value="EnsemblFungi"/>
</dbReference>
<dbReference type="GO" id="GO:0042564">
    <property type="term" value="C:NLS-dependent protein nuclear import complex"/>
    <property type="evidence" value="ECO:0007669"/>
    <property type="project" value="EnsemblFungi"/>
</dbReference>
<evidence type="ECO:0000259" key="9">
    <source>
        <dbReference type="PROSITE" id="PS50196"/>
    </source>
</evidence>
<dbReference type="FunFam" id="2.30.29.30:FF:000623">
    <property type="entry name" value="Nucleoporin nup61"/>
    <property type="match status" value="1"/>
</dbReference>
<feature type="compositionally biased region" description="Basic and acidic residues" evidence="8">
    <location>
        <begin position="475"/>
        <end position="488"/>
    </location>
</feature>
<dbReference type="Proteomes" id="UP000190274">
    <property type="component" value="Chromosome C"/>
</dbReference>
<feature type="compositionally biased region" description="Polar residues" evidence="8">
    <location>
        <begin position="525"/>
        <end position="536"/>
    </location>
</feature>
<dbReference type="SMART" id="SM00160">
    <property type="entry name" value="RanBD"/>
    <property type="match status" value="1"/>
</dbReference>
<gene>
    <name evidence="10" type="ORF">LADA_0C11012G</name>
</gene>
<feature type="compositionally biased region" description="Polar residues" evidence="8">
    <location>
        <begin position="259"/>
        <end position="268"/>
    </location>
</feature>